<evidence type="ECO:0000313" key="2">
    <source>
        <dbReference type="Proteomes" id="UP000756860"/>
    </source>
</evidence>
<reference evidence="1 2" key="1">
    <citation type="submission" date="2021-05" db="EMBL/GenBank/DDBJ databases">
        <title>The draft genome of Geobacter luticola JCM 17780.</title>
        <authorList>
            <person name="Xu Z."/>
            <person name="Masuda Y."/>
            <person name="Itoh H."/>
            <person name="Senoo K."/>
        </authorList>
    </citation>
    <scope>NUCLEOTIDE SEQUENCE [LARGE SCALE GENOMIC DNA]</scope>
    <source>
        <strain evidence="1 2">JCM 17780</strain>
    </source>
</reference>
<dbReference type="RefSeq" id="WP_214176770.1">
    <property type="nucleotide sequence ID" value="NZ_JAHCVK010000019.1"/>
</dbReference>
<gene>
    <name evidence="1" type="ORF">KI810_17040</name>
</gene>
<organism evidence="1 2">
    <name type="scientific">Geomobilimonas luticola</name>
    <dbReference type="NCBI Taxonomy" id="1114878"/>
    <lineage>
        <taxon>Bacteria</taxon>
        <taxon>Pseudomonadati</taxon>
        <taxon>Thermodesulfobacteriota</taxon>
        <taxon>Desulfuromonadia</taxon>
        <taxon>Geobacterales</taxon>
        <taxon>Geobacteraceae</taxon>
        <taxon>Geomobilimonas</taxon>
    </lineage>
</organism>
<name>A0ABS5SHD8_9BACT</name>
<sequence>MKVPQITIYSRNSGVEIGPYERRTTGKPAEGRIALRFFRLEEKSQPLRFVVNPTEGFELSRLISRICQSGGKETMTHKYEGPDGETVSKLAVERYERNNRQGYALSIQRGEESVNVSTTADHFLYAAEFLRHLSLVQAWVEIPAPESAG</sequence>
<dbReference type="Proteomes" id="UP000756860">
    <property type="component" value="Unassembled WGS sequence"/>
</dbReference>
<evidence type="ECO:0000313" key="1">
    <source>
        <dbReference type="EMBL" id="MBT0654761.1"/>
    </source>
</evidence>
<protein>
    <submittedName>
        <fullName evidence="1">Uncharacterized protein</fullName>
    </submittedName>
</protein>
<dbReference type="EMBL" id="JAHCVK010000019">
    <property type="protein sequence ID" value="MBT0654761.1"/>
    <property type="molecule type" value="Genomic_DNA"/>
</dbReference>
<keyword evidence="2" id="KW-1185">Reference proteome</keyword>
<comment type="caution">
    <text evidence="1">The sequence shown here is derived from an EMBL/GenBank/DDBJ whole genome shotgun (WGS) entry which is preliminary data.</text>
</comment>
<accession>A0ABS5SHD8</accession>
<proteinExistence type="predicted"/>